<dbReference type="EMBL" id="KB468113">
    <property type="protein sequence ID" value="PCH40962.1"/>
    <property type="molecule type" value="Genomic_DNA"/>
</dbReference>
<feature type="compositionally biased region" description="Basic and acidic residues" evidence="1">
    <location>
        <begin position="194"/>
        <end position="204"/>
    </location>
</feature>
<dbReference type="Proteomes" id="UP000218811">
    <property type="component" value="Unassembled WGS sequence"/>
</dbReference>
<feature type="region of interest" description="Disordered" evidence="1">
    <location>
        <begin position="194"/>
        <end position="220"/>
    </location>
</feature>
<feature type="compositionally biased region" description="Polar residues" evidence="1">
    <location>
        <begin position="211"/>
        <end position="220"/>
    </location>
</feature>
<organism evidence="2 3">
    <name type="scientific">Wolfiporia cocos (strain MD-104)</name>
    <name type="common">Brown rot fungus</name>
    <dbReference type="NCBI Taxonomy" id="742152"/>
    <lineage>
        <taxon>Eukaryota</taxon>
        <taxon>Fungi</taxon>
        <taxon>Dikarya</taxon>
        <taxon>Basidiomycota</taxon>
        <taxon>Agaricomycotina</taxon>
        <taxon>Agaricomycetes</taxon>
        <taxon>Polyporales</taxon>
        <taxon>Phaeolaceae</taxon>
        <taxon>Wolfiporia</taxon>
    </lineage>
</organism>
<name>A0A2H3JFG9_WOLCO</name>
<evidence type="ECO:0000313" key="2">
    <source>
        <dbReference type="EMBL" id="PCH40962.1"/>
    </source>
</evidence>
<accession>A0A2H3JFG9</accession>
<sequence>MQRFDADLPNQLIQLLPEAYRRIFYEEKHEWRDPPAGFFMKGGYLTILTPDRIAPTWVQVPPSSNDPWDQTRAAFERFGTMDNNREDRRTPPEEPWVWQVQPWAAVLLREAEARARAQGEWPITLHRLIICSLTLLSEQTPPEQECLEEEAFLEGEVPRAVEAIPRVAEAIQQVVREVIQEDCQVEEACQVEEDHRVAEARQEAQQEEAPTTHNQPEGTT</sequence>
<keyword evidence="3" id="KW-1185">Reference proteome</keyword>
<evidence type="ECO:0000313" key="3">
    <source>
        <dbReference type="Proteomes" id="UP000218811"/>
    </source>
</evidence>
<dbReference type="STRING" id="742152.A0A2H3JFG9"/>
<reference evidence="2 3" key="1">
    <citation type="journal article" date="2012" name="Science">
        <title>The Paleozoic origin of enzymatic lignin decomposition reconstructed from 31 fungal genomes.</title>
        <authorList>
            <person name="Floudas D."/>
            <person name="Binder M."/>
            <person name="Riley R."/>
            <person name="Barry K."/>
            <person name="Blanchette R.A."/>
            <person name="Henrissat B."/>
            <person name="Martinez A.T."/>
            <person name="Otillar R."/>
            <person name="Spatafora J.W."/>
            <person name="Yadav J.S."/>
            <person name="Aerts A."/>
            <person name="Benoit I."/>
            <person name="Boyd A."/>
            <person name="Carlson A."/>
            <person name="Copeland A."/>
            <person name="Coutinho P.M."/>
            <person name="de Vries R.P."/>
            <person name="Ferreira P."/>
            <person name="Findley K."/>
            <person name="Foster B."/>
            <person name="Gaskell J."/>
            <person name="Glotzer D."/>
            <person name="Gorecki P."/>
            <person name="Heitman J."/>
            <person name="Hesse C."/>
            <person name="Hori C."/>
            <person name="Igarashi K."/>
            <person name="Jurgens J.A."/>
            <person name="Kallen N."/>
            <person name="Kersten P."/>
            <person name="Kohler A."/>
            <person name="Kuees U."/>
            <person name="Kumar T.K.A."/>
            <person name="Kuo A."/>
            <person name="LaButti K."/>
            <person name="Larrondo L.F."/>
            <person name="Lindquist E."/>
            <person name="Ling A."/>
            <person name="Lombard V."/>
            <person name="Lucas S."/>
            <person name="Lundell T."/>
            <person name="Martin R."/>
            <person name="McLaughlin D.J."/>
            <person name="Morgenstern I."/>
            <person name="Morin E."/>
            <person name="Murat C."/>
            <person name="Nagy L.G."/>
            <person name="Nolan M."/>
            <person name="Ohm R.A."/>
            <person name="Patyshakuliyeva A."/>
            <person name="Rokas A."/>
            <person name="Ruiz-Duenas F.J."/>
            <person name="Sabat G."/>
            <person name="Salamov A."/>
            <person name="Samejima M."/>
            <person name="Schmutz J."/>
            <person name="Slot J.C."/>
            <person name="St John F."/>
            <person name="Stenlid J."/>
            <person name="Sun H."/>
            <person name="Sun S."/>
            <person name="Syed K."/>
            <person name="Tsang A."/>
            <person name="Wiebenga A."/>
            <person name="Young D."/>
            <person name="Pisabarro A."/>
            <person name="Eastwood D.C."/>
            <person name="Martin F."/>
            <person name="Cullen D."/>
            <person name="Grigoriev I.V."/>
            <person name="Hibbett D.S."/>
        </authorList>
    </citation>
    <scope>NUCLEOTIDE SEQUENCE [LARGE SCALE GENOMIC DNA]</scope>
    <source>
        <strain evidence="2 3">MD-104</strain>
    </source>
</reference>
<evidence type="ECO:0000256" key="1">
    <source>
        <dbReference type="SAM" id="MobiDB-lite"/>
    </source>
</evidence>
<protein>
    <submittedName>
        <fullName evidence="2">Uncharacterized protein</fullName>
    </submittedName>
</protein>
<proteinExistence type="predicted"/>
<gene>
    <name evidence="2" type="ORF">WOLCODRAFT_150995</name>
</gene>
<dbReference type="AlphaFoldDB" id="A0A2H3JFG9"/>